<evidence type="ECO:0000313" key="3">
    <source>
        <dbReference type="EMBL" id="KAG5851581.1"/>
    </source>
</evidence>
<dbReference type="Gene3D" id="3.10.100.10">
    <property type="entry name" value="Mannose-Binding Protein A, subunit A"/>
    <property type="match status" value="1"/>
</dbReference>
<feature type="region of interest" description="Disordered" evidence="1">
    <location>
        <begin position="82"/>
        <end position="102"/>
    </location>
</feature>
<dbReference type="PROSITE" id="PS50041">
    <property type="entry name" value="C_TYPE_LECTIN_2"/>
    <property type="match status" value="1"/>
</dbReference>
<dbReference type="InterPro" id="IPR050111">
    <property type="entry name" value="C-type_lectin/snaclec_domain"/>
</dbReference>
<keyword evidence="4" id="KW-1185">Reference proteome</keyword>
<dbReference type="PANTHER" id="PTHR22803">
    <property type="entry name" value="MANNOSE, PHOSPHOLIPASE, LECTIN RECEPTOR RELATED"/>
    <property type="match status" value="1"/>
</dbReference>
<dbReference type="InterPro" id="IPR001304">
    <property type="entry name" value="C-type_lectin-like"/>
</dbReference>
<dbReference type="SUPFAM" id="SSF56436">
    <property type="entry name" value="C-type lectin-like"/>
    <property type="match status" value="1"/>
</dbReference>
<organism evidence="3 4">
    <name type="scientific">Anguilla anguilla</name>
    <name type="common">European freshwater eel</name>
    <name type="synonym">Muraena anguilla</name>
    <dbReference type="NCBI Taxonomy" id="7936"/>
    <lineage>
        <taxon>Eukaryota</taxon>
        <taxon>Metazoa</taxon>
        <taxon>Chordata</taxon>
        <taxon>Craniata</taxon>
        <taxon>Vertebrata</taxon>
        <taxon>Euteleostomi</taxon>
        <taxon>Actinopterygii</taxon>
        <taxon>Neopterygii</taxon>
        <taxon>Teleostei</taxon>
        <taxon>Anguilliformes</taxon>
        <taxon>Anguillidae</taxon>
        <taxon>Anguilla</taxon>
    </lineage>
</organism>
<sequence length="321" mass="36272">MVSRAQKASHPYTDSATACTATEQHTSLRIISHRIQGSPLHCVCPPTCDLSLPEEMKFLFLLPLTLAVVFAVPVQETTVEERLKSSQGEQLSKQGPVAQEQPEMWEEPIMGEEKQLRPVIGEYESLQRLAEREGLPERRTAVWNDITPQEPMREGGPPAGAGLWEELMWSEELGEELPRTRTSQSRGHTGWPVCAGIIINKICYQFFRGPKRADDAELFCQDSFQNGHLASVTSRYLHQQMMRLMIQDGGAYTRTWIGGLRYLETGRFIWLDGSRWSYADWLPGEPSNTAGVENCVELLSNGKFNDMPCWDLRAFICSSHV</sequence>
<dbReference type="Proteomes" id="UP001044222">
    <property type="component" value="Unassembled WGS sequence"/>
</dbReference>
<name>A0A9D3MMG4_ANGAN</name>
<reference evidence="3" key="1">
    <citation type="submission" date="2021-01" db="EMBL/GenBank/DDBJ databases">
        <title>A chromosome-scale assembly of European eel, Anguilla anguilla.</title>
        <authorList>
            <person name="Henkel C."/>
            <person name="Jong-Raadsen S.A."/>
            <person name="Dufour S."/>
            <person name="Weltzien F.-A."/>
            <person name="Palstra A.P."/>
            <person name="Pelster B."/>
            <person name="Spaink H.P."/>
            <person name="Van Den Thillart G.E."/>
            <person name="Jansen H."/>
            <person name="Zahm M."/>
            <person name="Klopp C."/>
            <person name="Cedric C."/>
            <person name="Louis A."/>
            <person name="Berthelot C."/>
            <person name="Parey E."/>
            <person name="Roest Crollius H."/>
            <person name="Montfort J."/>
            <person name="Robinson-Rechavi M."/>
            <person name="Bucao C."/>
            <person name="Bouchez O."/>
            <person name="Gislard M."/>
            <person name="Lluch J."/>
            <person name="Milhes M."/>
            <person name="Lampietro C."/>
            <person name="Lopez Roques C."/>
            <person name="Donnadieu C."/>
            <person name="Braasch I."/>
            <person name="Desvignes T."/>
            <person name="Postlethwait J."/>
            <person name="Bobe J."/>
            <person name="Guiguen Y."/>
            <person name="Dirks R."/>
        </authorList>
    </citation>
    <scope>NUCLEOTIDE SEQUENCE</scope>
    <source>
        <strain evidence="3">Tag_6206</strain>
        <tissue evidence="3">Liver</tissue>
    </source>
</reference>
<dbReference type="AlphaFoldDB" id="A0A9D3MMG4"/>
<accession>A0A9D3MMG4</accession>
<dbReference type="InterPro" id="IPR016186">
    <property type="entry name" value="C-type_lectin-like/link_sf"/>
</dbReference>
<gene>
    <name evidence="3" type="ORF">ANANG_G00053180</name>
</gene>
<evidence type="ECO:0000256" key="1">
    <source>
        <dbReference type="SAM" id="MobiDB-lite"/>
    </source>
</evidence>
<proteinExistence type="predicted"/>
<feature type="domain" description="C-type lectin" evidence="2">
    <location>
        <begin position="199"/>
        <end position="318"/>
    </location>
</feature>
<dbReference type="Pfam" id="PF00059">
    <property type="entry name" value="Lectin_C"/>
    <property type="match status" value="1"/>
</dbReference>
<dbReference type="SMART" id="SM00034">
    <property type="entry name" value="CLECT"/>
    <property type="match status" value="1"/>
</dbReference>
<evidence type="ECO:0000259" key="2">
    <source>
        <dbReference type="PROSITE" id="PS50041"/>
    </source>
</evidence>
<evidence type="ECO:0000313" key="4">
    <source>
        <dbReference type="Proteomes" id="UP001044222"/>
    </source>
</evidence>
<dbReference type="EMBL" id="JAFIRN010000003">
    <property type="protein sequence ID" value="KAG5851581.1"/>
    <property type="molecule type" value="Genomic_DNA"/>
</dbReference>
<dbReference type="InterPro" id="IPR016187">
    <property type="entry name" value="CTDL_fold"/>
</dbReference>
<comment type="caution">
    <text evidence="3">The sequence shown here is derived from an EMBL/GenBank/DDBJ whole genome shotgun (WGS) entry which is preliminary data.</text>
</comment>
<protein>
    <recommendedName>
        <fullName evidence="2">C-type lectin domain-containing protein</fullName>
    </recommendedName>
</protein>